<dbReference type="AlphaFoldDB" id="A0A3N2QBX2"/>
<name>A0A3N2QBX2_9BACT</name>
<evidence type="ECO:0000256" key="1">
    <source>
        <dbReference type="SAM" id="SignalP"/>
    </source>
</evidence>
<keyword evidence="3" id="KW-1185">Reference proteome</keyword>
<evidence type="ECO:0000313" key="3">
    <source>
        <dbReference type="Proteomes" id="UP000270927"/>
    </source>
</evidence>
<sequence length="391" mass="43697">MFIFSTKKYISLVLVALAKISMLVGCTQQTVHMRMPKPEKQGEILEQQKASTSIFMQEEPTFAVLLLHDLAVGPDQALAEKISYKFGREMFIIQPNHNSSIQSLPTRSITNQASDVFNYIKVEMKKFYKNPETFPLAIIGHGAGGVLAFELAKNYKNELNICALVPVGAPLNGYPLLNNVDKGSEFISEASDGIKLLEGDSAFSTQLSIRGRSWGYSLLKIIPGFASGGTDLLPGSESIKKVSSFLRAGANGIPCLLIAGYQNDFKKLFSEKNFNDTHDQTIKNLEKAYTKLVTGKEEELHDNMVPLRNQLCRGNSFHDLTETELFKDKVYMKMPEQNNIEGYIYKDLIHFKQIIPISPGLYECSGGKVKILSDCEPALDDLVKFIREHIR</sequence>
<dbReference type="EMBL" id="RARA01000026">
    <property type="protein sequence ID" value="ROT47149.1"/>
    <property type="molecule type" value="Genomic_DNA"/>
</dbReference>
<gene>
    <name evidence="2" type="ORF">EDM02_04700</name>
</gene>
<protein>
    <recommendedName>
        <fullName evidence="4">Serine aminopeptidase S33 domain-containing protein</fullName>
    </recommendedName>
</protein>
<dbReference type="Gene3D" id="3.40.50.1820">
    <property type="entry name" value="alpha/beta hydrolase"/>
    <property type="match status" value="1"/>
</dbReference>
<reference evidence="2 3" key="1">
    <citation type="submission" date="2018-09" db="EMBL/GenBank/DDBJ databases">
        <title>Comparative Genomics of Wolbachia-Cardinium Dual Endosymbiosis in a Plant-Parasitic Nematode.</title>
        <authorList>
            <person name="Brown A.M.V."/>
            <person name="Wasala S.K."/>
            <person name="Howe D.K."/>
            <person name="Peetz A.B."/>
            <person name="Zasada I.A."/>
            <person name="Denver D.R."/>
        </authorList>
    </citation>
    <scope>NUCLEOTIDE SEQUENCE [LARGE SCALE GENOMIC DNA]</scope>
    <source>
        <strain evidence="2 3">Pp_1</strain>
    </source>
</reference>
<feature type="chain" id="PRO_5018257209" description="Serine aminopeptidase S33 domain-containing protein" evidence="1">
    <location>
        <begin position="19"/>
        <end position="391"/>
    </location>
</feature>
<organism evidence="2 3">
    <name type="scientific">Candidatus Cardinium hertigii</name>
    <dbReference type="NCBI Taxonomy" id="247481"/>
    <lineage>
        <taxon>Bacteria</taxon>
        <taxon>Pseudomonadati</taxon>
        <taxon>Bacteroidota</taxon>
        <taxon>Cytophagia</taxon>
        <taxon>Cytophagales</taxon>
        <taxon>Amoebophilaceae</taxon>
        <taxon>Candidatus Cardinium</taxon>
    </lineage>
</organism>
<proteinExistence type="predicted"/>
<keyword evidence="1" id="KW-0732">Signal</keyword>
<feature type="signal peptide" evidence="1">
    <location>
        <begin position="1"/>
        <end position="18"/>
    </location>
</feature>
<dbReference type="SUPFAM" id="SSF53474">
    <property type="entry name" value="alpha/beta-Hydrolases"/>
    <property type="match status" value="1"/>
</dbReference>
<evidence type="ECO:0000313" key="2">
    <source>
        <dbReference type="EMBL" id="ROT47149.1"/>
    </source>
</evidence>
<evidence type="ECO:0008006" key="4">
    <source>
        <dbReference type="Google" id="ProtNLM"/>
    </source>
</evidence>
<dbReference type="Proteomes" id="UP000270927">
    <property type="component" value="Unassembled WGS sequence"/>
</dbReference>
<comment type="caution">
    <text evidence="2">The sequence shown here is derived from an EMBL/GenBank/DDBJ whole genome shotgun (WGS) entry which is preliminary data.</text>
</comment>
<dbReference type="InterPro" id="IPR029058">
    <property type="entry name" value="AB_hydrolase_fold"/>
</dbReference>
<accession>A0A3N2QBX2</accession>